<gene>
    <name evidence="10" type="ORF">CLV37_10769</name>
</gene>
<proteinExistence type="inferred from homology"/>
<dbReference type="Gene3D" id="2.60.40.10">
    <property type="entry name" value="Immunoglobulins"/>
    <property type="match status" value="1"/>
</dbReference>
<evidence type="ECO:0000256" key="7">
    <source>
        <dbReference type="ARBA" id="ARBA00058905"/>
    </source>
</evidence>
<reference evidence="10 11" key="1">
    <citation type="submission" date="2018-03" db="EMBL/GenBank/DDBJ databases">
        <title>Genomic Encyclopedia of Archaeal and Bacterial Type Strains, Phase II (KMG-II): from individual species to whole genera.</title>
        <authorList>
            <person name="Goeker M."/>
        </authorList>
    </citation>
    <scope>NUCLEOTIDE SEQUENCE [LARGE SCALE GENOMIC DNA]</scope>
    <source>
        <strain evidence="10 11">DSM 19711</strain>
    </source>
</reference>
<keyword evidence="11" id="KW-1185">Reference proteome</keyword>
<dbReference type="GO" id="GO:0009251">
    <property type="term" value="P:glucan catabolic process"/>
    <property type="evidence" value="ECO:0007669"/>
    <property type="project" value="TreeGrafter"/>
</dbReference>
<dbReference type="InterPro" id="IPR002772">
    <property type="entry name" value="Glyco_hydro_3_C"/>
</dbReference>
<comment type="caution">
    <text evidence="10">The sequence shown here is derived from an EMBL/GenBank/DDBJ whole genome shotgun (WGS) entry which is preliminary data.</text>
</comment>
<dbReference type="SUPFAM" id="SSF52279">
    <property type="entry name" value="Beta-D-glucan exohydrolase, C-terminal domain"/>
    <property type="match status" value="1"/>
</dbReference>
<dbReference type="InterPro" id="IPR001764">
    <property type="entry name" value="Glyco_hydro_3_N"/>
</dbReference>
<dbReference type="Gene3D" id="3.40.50.1700">
    <property type="entry name" value="Glycoside hydrolase family 3 C-terminal domain"/>
    <property type="match status" value="1"/>
</dbReference>
<dbReference type="Pfam" id="PF14310">
    <property type="entry name" value="Fn3-like"/>
    <property type="match status" value="1"/>
</dbReference>
<dbReference type="Pfam" id="PF00933">
    <property type="entry name" value="Glyco_hydro_3"/>
    <property type="match status" value="1"/>
</dbReference>
<evidence type="ECO:0000256" key="8">
    <source>
        <dbReference type="ARBA" id="ARBA00074219"/>
    </source>
</evidence>
<sequence length="747" mass="80503">MEQRIDDLLSRMSLEEKAGQLTQYFYLGVPELPEDFDIDSLPPEHRAFVEQPKQIESAIAAGQVGSALFVKDPVLVNRLQRLAVGTTRLGIPLLFGFDVVHGLRTVFPVPLALAASWDPDLIKDVQAVAAREARAAGIHWTFAPMIDIARDARWGRIVEGAGEDPVLGAAVAAAQVRGFQGDLGAQSVLAGPKHFAGYGAARGGRDYEDAEVSDNELWNVHFPPFRAAIDAGAVNVMSAYMDLNGVPASANRWLLTDVLRQEMGFSGFVVSDANAVRSLQIQHLAADPADAAVRALNAGLDMEMAMSEAAFAHLPQAVAAGRVAERDIDVAVRRVLEAKFRLGLFETPLVDETAAEATLSSGAHRDLARTAAARSIVLLKNAEHTLPLTPSSLRSPGSVAVIGQLADSQRDLLGPWVFDHDTSETVTILHGLRQRLGEDVVAHAPGAGITERLFPSAFDQADPTILTTPADWDDDAEIEHAVQLAAAAAVAVVVVGQRQNQAGEKASTATLALPGRQLEQLQRITATGTPVVVVMVSGRPLDLRWADAHVGAIVQAWYPGTRGGEAVADVLLGQVSPAGRLPLQWPRHVGQVPMTYAHYRTFEPENAGSRYFEEPSTPLYPFGHGLSYASFEYSDLRLDRDEITVGQSTTVSVTVRNTSQREGDEVAQLYIHQRHGTSSRPVRELKGFQRITLAAGEQRELTFTLGPEQLSYWSAVTRGVVQDATTVDLWIGGDSTAELSTTLSVRA</sequence>
<dbReference type="PANTHER" id="PTHR30620">
    <property type="entry name" value="PERIPLASMIC BETA-GLUCOSIDASE-RELATED"/>
    <property type="match status" value="1"/>
</dbReference>
<evidence type="ECO:0000259" key="9">
    <source>
        <dbReference type="SMART" id="SM01217"/>
    </source>
</evidence>
<keyword evidence="5" id="KW-0378">Hydrolase</keyword>
<dbReference type="EMBL" id="PVZF01000007">
    <property type="protein sequence ID" value="PRY13951.1"/>
    <property type="molecule type" value="Genomic_DNA"/>
</dbReference>
<dbReference type="AlphaFoldDB" id="A0A2T0R2E7"/>
<dbReference type="InterPro" id="IPR051915">
    <property type="entry name" value="Cellulose_Degrad_GH3"/>
</dbReference>
<evidence type="ECO:0000256" key="3">
    <source>
        <dbReference type="ARBA" id="ARBA00012744"/>
    </source>
</evidence>
<protein>
    <recommendedName>
        <fullName evidence="8">Exo-alpha-(1-&gt;6)-L-arabinopyranosidase</fullName>
        <ecNumber evidence="3">3.2.1.21</ecNumber>
    </recommendedName>
</protein>
<feature type="domain" description="Fibronectin type III-like" evidence="9">
    <location>
        <begin position="665"/>
        <end position="735"/>
    </location>
</feature>
<evidence type="ECO:0000256" key="1">
    <source>
        <dbReference type="ARBA" id="ARBA00000448"/>
    </source>
</evidence>
<evidence type="ECO:0000256" key="5">
    <source>
        <dbReference type="ARBA" id="ARBA00022801"/>
    </source>
</evidence>
<comment type="similarity">
    <text evidence="2">Belongs to the glycosyl hydrolase 3 family.</text>
</comment>
<dbReference type="PRINTS" id="PR00133">
    <property type="entry name" value="GLHYDRLASE3"/>
</dbReference>
<name>A0A2T0R2E7_9ACTN</name>
<organism evidence="10 11">
    <name type="scientific">Kineococcus rhizosphaerae</name>
    <dbReference type="NCBI Taxonomy" id="559628"/>
    <lineage>
        <taxon>Bacteria</taxon>
        <taxon>Bacillati</taxon>
        <taxon>Actinomycetota</taxon>
        <taxon>Actinomycetes</taxon>
        <taxon>Kineosporiales</taxon>
        <taxon>Kineosporiaceae</taxon>
        <taxon>Kineococcus</taxon>
    </lineage>
</organism>
<dbReference type="InterPro" id="IPR036962">
    <property type="entry name" value="Glyco_hydro_3_N_sf"/>
</dbReference>
<dbReference type="InterPro" id="IPR017853">
    <property type="entry name" value="GH"/>
</dbReference>
<evidence type="ECO:0000313" key="11">
    <source>
        <dbReference type="Proteomes" id="UP000238083"/>
    </source>
</evidence>
<accession>A0A2T0R2E7</accession>
<evidence type="ECO:0000256" key="2">
    <source>
        <dbReference type="ARBA" id="ARBA00005336"/>
    </source>
</evidence>
<dbReference type="InterPro" id="IPR026891">
    <property type="entry name" value="Fn3-like"/>
</dbReference>
<dbReference type="SMART" id="SM01217">
    <property type="entry name" value="Fn3_like"/>
    <property type="match status" value="1"/>
</dbReference>
<dbReference type="Gene3D" id="3.20.20.300">
    <property type="entry name" value="Glycoside hydrolase, family 3, N-terminal domain"/>
    <property type="match status" value="1"/>
</dbReference>
<dbReference type="SUPFAM" id="SSF51445">
    <property type="entry name" value="(Trans)glycosidases"/>
    <property type="match status" value="1"/>
</dbReference>
<comment type="catalytic activity">
    <reaction evidence="1">
        <text>Hydrolysis of terminal, non-reducing beta-D-glucosyl residues with release of beta-D-glucose.</text>
        <dbReference type="EC" id="3.2.1.21"/>
    </reaction>
</comment>
<evidence type="ECO:0000313" key="10">
    <source>
        <dbReference type="EMBL" id="PRY13951.1"/>
    </source>
</evidence>
<dbReference type="InterPro" id="IPR036881">
    <property type="entry name" value="Glyco_hydro_3_C_sf"/>
</dbReference>
<dbReference type="GO" id="GO:0008422">
    <property type="term" value="F:beta-glucosidase activity"/>
    <property type="evidence" value="ECO:0007669"/>
    <property type="project" value="UniProtKB-EC"/>
</dbReference>
<keyword evidence="6" id="KW-0326">Glycosidase</keyword>
<dbReference type="Pfam" id="PF01915">
    <property type="entry name" value="Glyco_hydro_3_C"/>
    <property type="match status" value="1"/>
</dbReference>
<comment type="function">
    <text evidence="7">Catalyzes the hydrolysis of a non-reducing terminal alpha-L-arabinopyranosidic linkage in ginsenoside Rb2 (alpha-L-arabinopyranosyl-(1-&gt;6)-alpha-D-glucopyranosyl) to release alpha-D-glucopyranosyl (Rd). It is not able to hydrolyze alpha-L-arabinofuranosyl-(1-&gt;6)-alpha-D-glucopyranosyl (Rc).</text>
</comment>
<evidence type="ECO:0000256" key="4">
    <source>
        <dbReference type="ARBA" id="ARBA00022729"/>
    </source>
</evidence>
<evidence type="ECO:0000256" key="6">
    <source>
        <dbReference type="ARBA" id="ARBA00023295"/>
    </source>
</evidence>
<dbReference type="FunFam" id="3.20.20.300:FF:000005">
    <property type="entry name" value="Periplasmic beta-glucosidase"/>
    <property type="match status" value="1"/>
</dbReference>
<dbReference type="InterPro" id="IPR013783">
    <property type="entry name" value="Ig-like_fold"/>
</dbReference>
<dbReference type="EC" id="3.2.1.21" evidence="3"/>
<keyword evidence="4" id="KW-0732">Signal</keyword>
<dbReference type="PANTHER" id="PTHR30620:SF16">
    <property type="entry name" value="LYSOSOMAL BETA GLUCOSIDASE"/>
    <property type="match status" value="1"/>
</dbReference>
<dbReference type="Proteomes" id="UP000238083">
    <property type="component" value="Unassembled WGS sequence"/>
</dbReference>
<dbReference type="FunFam" id="2.60.40.10:FF:000495">
    <property type="entry name" value="Periplasmic beta-glucosidase"/>
    <property type="match status" value="1"/>
</dbReference>